<evidence type="ECO:0000313" key="4">
    <source>
        <dbReference type="Proteomes" id="UP000242243"/>
    </source>
</evidence>
<evidence type="ECO:0000256" key="1">
    <source>
        <dbReference type="SAM" id="Phobius"/>
    </source>
</evidence>
<keyword evidence="1" id="KW-0472">Membrane</keyword>
<keyword evidence="1" id="KW-0812">Transmembrane</keyword>
<protein>
    <recommendedName>
        <fullName evidence="6">DUF1475 domain-containing protein</fullName>
    </recommendedName>
</protein>
<feature type="transmembrane region" description="Helical" evidence="1">
    <location>
        <begin position="38"/>
        <end position="60"/>
    </location>
</feature>
<evidence type="ECO:0000313" key="2">
    <source>
        <dbReference type="EMBL" id="GEM02140.1"/>
    </source>
</evidence>
<dbReference type="Proteomes" id="UP000321547">
    <property type="component" value="Unassembled WGS sequence"/>
</dbReference>
<keyword evidence="5" id="KW-1185">Reference proteome</keyword>
<proteinExistence type="predicted"/>
<dbReference type="STRING" id="306540.SAMN05421839_12725"/>
<dbReference type="OrthoDB" id="1956295at2"/>
<accession>A0A1I5R701</accession>
<evidence type="ECO:0008006" key="6">
    <source>
        <dbReference type="Google" id="ProtNLM"/>
    </source>
</evidence>
<dbReference type="InterPro" id="IPR009943">
    <property type="entry name" value="DUF1475"/>
</dbReference>
<evidence type="ECO:0000313" key="5">
    <source>
        <dbReference type="Proteomes" id="UP000321547"/>
    </source>
</evidence>
<dbReference type="AlphaFoldDB" id="A0A1I5R701"/>
<gene>
    <name evidence="2" type="ORF">HHA03_16720</name>
    <name evidence="3" type="ORF">SAMN05421839_12725</name>
</gene>
<evidence type="ECO:0000313" key="3">
    <source>
        <dbReference type="EMBL" id="SFP54283.1"/>
    </source>
</evidence>
<dbReference type="Proteomes" id="UP000242243">
    <property type="component" value="Unassembled WGS sequence"/>
</dbReference>
<dbReference type="RefSeq" id="WP_089832795.1">
    <property type="nucleotide sequence ID" value="NZ_BJWI01000025.1"/>
</dbReference>
<reference evidence="3 4" key="1">
    <citation type="submission" date="2016-10" db="EMBL/GenBank/DDBJ databases">
        <authorList>
            <person name="de Groot N.N."/>
        </authorList>
    </citation>
    <scope>NUCLEOTIDE SEQUENCE [LARGE SCALE GENOMIC DNA]</scope>
    <source>
        <strain evidence="3 4">DSM 17073</strain>
    </source>
</reference>
<organism evidence="3 4">
    <name type="scientific">Halolactibacillus halophilus</name>
    <dbReference type="NCBI Taxonomy" id="306540"/>
    <lineage>
        <taxon>Bacteria</taxon>
        <taxon>Bacillati</taxon>
        <taxon>Bacillota</taxon>
        <taxon>Bacilli</taxon>
        <taxon>Bacillales</taxon>
        <taxon>Bacillaceae</taxon>
        <taxon>Halolactibacillus</taxon>
    </lineage>
</organism>
<reference evidence="2 5" key="2">
    <citation type="submission" date="2019-07" db="EMBL/GenBank/DDBJ databases">
        <title>Whole genome shotgun sequence of Halolactibacillus halophilus NBRC 100868.</title>
        <authorList>
            <person name="Hosoyama A."/>
            <person name="Uohara A."/>
            <person name="Ohji S."/>
            <person name="Ichikawa N."/>
        </authorList>
    </citation>
    <scope>NUCLEOTIDE SEQUENCE [LARGE SCALE GENOMIC DNA]</scope>
    <source>
        <strain evidence="2 5">NBRC 100868</strain>
    </source>
</reference>
<sequence length="111" mass="12576">MKQAKIITWLSLLVMTAGLFNGFINGDFFVDGAALFDNPWGVMSLIDLYVGFVLFSLWIVYRETSKLGTLLWVVAMMILGFFAGCIYILKALYESHGDWNIVFHGQKDKLV</sequence>
<name>A0A1I5R701_9BACI</name>
<dbReference type="Pfam" id="PF07343">
    <property type="entry name" value="DUF1475"/>
    <property type="match status" value="1"/>
</dbReference>
<feature type="transmembrane region" description="Helical" evidence="1">
    <location>
        <begin position="67"/>
        <end position="89"/>
    </location>
</feature>
<dbReference type="EMBL" id="BJWI01000025">
    <property type="protein sequence ID" value="GEM02140.1"/>
    <property type="molecule type" value="Genomic_DNA"/>
</dbReference>
<keyword evidence="1" id="KW-1133">Transmembrane helix</keyword>
<dbReference type="EMBL" id="FOXC01000027">
    <property type="protein sequence ID" value="SFP54283.1"/>
    <property type="molecule type" value="Genomic_DNA"/>
</dbReference>